<comment type="caution">
    <text evidence="2">The sequence shown here is derived from an EMBL/GenBank/DDBJ whole genome shotgun (WGS) entry which is preliminary data.</text>
</comment>
<dbReference type="PANTHER" id="PTHR46121:SF3">
    <property type="entry name" value="STEROIDOGENIC ACUTE REGULATORY-LIKE PROTEIN 1"/>
    <property type="match status" value="1"/>
</dbReference>
<dbReference type="Gene3D" id="3.30.530.20">
    <property type="match status" value="1"/>
</dbReference>
<dbReference type="Proteomes" id="UP001432322">
    <property type="component" value="Unassembled WGS sequence"/>
</dbReference>
<evidence type="ECO:0000259" key="1">
    <source>
        <dbReference type="PROSITE" id="PS50848"/>
    </source>
</evidence>
<dbReference type="GO" id="GO:0099044">
    <property type="term" value="P:vesicle tethering to endoplasmic reticulum"/>
    <property type="evidence" value="ECO:0007669"/>
    <property type="project" value="TreeGrafter"/>
</dbReference>
<dbReference type="InterPro" id="IPR023393">
    <property type="entry name" value="START-like_dom_sf"/>
</dbReference>
<organism evidence="2 3">
    <name type="scientific">Pristionchus fissidentatus</name>
    <dbReference type="NCBI Taxonomy" id="1538716"/>
    <lineage>
        <taxon>Eukaryota</taxon>
        <taxon>Metazoa</taxon>
        <taxon>Ecdysozoa</taxon>
        <taxon>Nematoda</taxon>
        <taxon>Chromadorea</taxon>
        <taxon>Rhabditida</taxon>
        <taxon>Rhabditina</taxon>
        <taxon>Diplogasteromorpha</taxon>
        <taxon>Diplogasteroidea</taxon>
        <taxon>Neodiplogasteridae</taxon>
        <taxon>Pristionchus</taxon>
    </lineage>
</organism>
<dbReference type="GO" id="GO:0005765">
    <property type="term" value="C:lysosomal membrane"/>
    <property type="evidence" value="ECO:0007669"/>
    <property type="project" value="TreeGrafter"/>
</dbReference>
<dbReference type="GO" id="GO:0031902">
    <property type="term" value="C:late endosome membrane"/>
    <property type="evidence" value="ECO:0007669"/>
    <property type="project" value="TreeGrafter"/>
</dbReference>
<feature type="non-terminal residue" evidence="2">
    <location>
        <position position="85"/>
    </location>
</feature>
<dbReference type="InterPro" id="IPR051869">
    <property type="entry name" value="STARD3"/>
</dbReference>
<dbReference type="Pfam" id="PF01852">
    <property type="entry name" value="START"/>
    <property type="match status" value="1"/>
</dbReference>
<sequence>VPAGFIMASRSVEIPEIPEVQDKVRAQLHIAGARFRPAPDASKTLCDIVMSVDLKGNIPKGMAEQVIPTIMAIDVESNTKHFKEL</sequence>
<keyword evidence="3" id="KW-1185">Reference proteome</keyword>
<feature type="non-terminal residue" evidence="2">
    <location>
        <position position="1"/>
    </location>
</feature>
<dbReference type="GO" id="GO:0008289">
    <property type="term" value="F:lipid binding"/>
    <property type="evidence" value="ECO:0007669"/>
    <property type="project" value="InterPro"/>
</dbReference>
<dbReference type="AlphaFoldDB" id="A0AAV5VRI8"/>
<dbReference type="PANTHER" id="PTHR46121">
    <property type="entry name" value="STEROIDOGENIC ACUTE REGULATORY PROTEIN-LIKE"/>
    <property type="match status" value="1"/>
</dbReference>
<reference evidence="2" key="1">
    <citation type="submission" date="2023-10" db="EMBL/GenBank/DDBJ databases">
        <title>Genome assembly of Pristionchus species.</title>
        <authorList>
            <person name="Yoshida K."/>
            <person name="Sommer R.J."/>
        </authorList>
    </citation>
    <scope>NUCLEOTIDE SEQUENCE</scope>
    <source>
        <strain evidence="2">RS5133</strain>
    </source>
</reference>
<dbReference type="InterPro" id="IPR002913">
    <property type="entry name" value="START_lipid-bd_dom"/>
</dbReference>
<dbReference type="GO" id="GO:0005789">
    <property type="term" value="C:endoplasmic reticulum membrane"/>
    <property type="evidence" value="ECO:0007669"/>
    <property type="project" value="TreeGrafter"/>
</dbReference>
<accession>A0AAV5VRI8</accession>
<dbReference type="SUPFAM" id="SSF55961">
    <property type="entry name" value="Bet v1-like"/>
    <property type="match status" value="1"/>
</dbReference>
<evidence type="ECO:0000313" key="2">
    <source>
        <dbReference type="EMBL" id="GMT22100.1"/>
    </source>
</evidence>
<name>A0AAV5VRI8_9BILA</name>
<gene>
    <name evidence="2" type="ORF">PFISCL1PPCAC_13397</name>
</gene>
<evidence type="ECO:0000313" key="3">
    <source>
        <dbReference type="Proteomes" id="UP001432322"/>
    </source>
</evidence>
<feature type="domain" description="START" evidence="1">
    <location>
        <begin position="1"/>
        <end position="85"/>
    </location>
</feature>
<dbReference type="EMBL" id="BTSY01000004">
    <property type="protein sequence ID" value="GMT22100.1"/>
    <property type="molecule type" value="Genomic_DNA"/>
</dbReference>
<proteinExistence type="predicted"/>
<dbReference type="GO" id="GO:0140284">
    <property type="term" value="C:endoplasmic reticulum-endosome membrane contact site"/>
    <property type="evidence" value="ECO:0007669"/>
    <property type="project" value="TreeGrafter"/>
</dbReference>
<dbReference type="PROSITE" id="PS50848">
    <property type="entry name" value="START"/>
    <property type="match status" value="1"/>
</dbReference>
<protein>
    <recommendedName>
        <fullName evidence="1">START domain-containing protein</fullName>
    </recommendedName>
</protein>